<dbReference type="Gramene" id="CDF37887">
    <property type="protein sequence ID" value="CDF37887"/>
    <property type="gene ID" value="CHC_T00000020001"/>
</dbReference>
<protein>
    <submittedName>
        <fullName evidence="1">Uncharacterized protein</fullName>
    </submittedName>
</protein>
<dbReference type="STRING" id="2769.R7QH90"/>
<dbReference type="OrthoDB" id="41905at2759"/>
<evidence type="ECO:0000313" key="2">
    <source>
        <dbReference type="Proteomes" id="UP000012073"/>
    </source>
</evidence>
<dbReference type="Proteomes" id="UP000012073">
    <property type="component" value="Unassembled WGS sequence"/>
</dbReference>
<gene>
    <name evidence="1" type="ORF">CHC_T00000020001</name>
</gene>
<accession>R7QH90</accession>
<evidence type="ECO:0000313" key="1">
    <source>
        <dbReference type="EMBL" id="CDF37887.1"/>
    </source>
</evidence>
<name>R7QH90_CHOCR</name>
<dbReference type="RefSeq" id="XP_005717758.1">
    <property type="nucleotide sequence ID" value="XM_005717701.1"/>
</dbReference>
<reference evidence="2" key="1">
    <citation type="journal article" date="2013" name="Proc. Natl. Acad. Sci. U.S.A.">
        <title>Genome structure and metabolic features in the red seaweed Chondrus crispus shed light on evolution of the Archaeplastida.</title>
        <authorList>
            <person name="Collen J."/>
            <person name="Porcel B."/>
            <person name="Carre W."/>
            <person name="Ball S.G."/>
            <person name="Chaparro C."/>
            <person name="Tonon T."/>
            <person name="Barbeyron T."/>
            <person name="Michel G."/>
            <person name="Noel B."/>
            <person name="Valentin K."/>
            <person name="Elias M."/>
            <person name="Artiguenave F."/>
            <person name="Arun A."/>
            <person name="Aury J.M."/>
            <person name="Barbosa-Neto J.F."/>
            <person name="Bothwell J.H."/>
            <person name="Bouget F.Y."/>
            <person name="Brillet L."/>
            <person name="Cabello-Hurtado F."/>
            <person name="Capella-Gutierrez S."/>
            <person name="Charrier B."/>
            <person name="Cladiere L."/>
            <person name="Cock J.M."/>
            <person name="Coelho S.M."/>
            <person name="Colleoni C."/>
            <person name="Czjzek M."/>
            <person name="Da Silva C."/>
            <person name="Delage L."/>
            <person name="Denoeud F."/>
            <person name="Deschamps P."/>
            <person name="Dittami S.M."/>
            <person name="Gabaldon T."/>
            <person name="Gachon C.M."/>
            <person name="Groisillier A."/>
            <person name="Herve C."/>
            <person name="Jabbari K."/>
            <person name="Katinka M."/>
            <person name="Kloareg B."/>
            <person name="Kowalczyk N."/>
            <person name="Labadie K."/>
            <person name="Leblanc C."/>
            <person name="Lopez P.J."/>
            <person name="McLachlan D.H."/>
            <person name="Meslet-Cladiere L."/>
            <person name="Moustafa A."/>
            <person name="Nehr Z."/>
            <person name="Nyvall Collen P."/>
            <person name="Panaud O."/>
            <person name="Partensky F."/>
            <person name="Poulain J."/>
            <person name="Rensing S.A."/>
            <person name="Rousvoal S."/>
            <person name="Samson G."/>
            <person name="Symeonidi A."/>
            <person name="Weissenbach J."/>
            <person name="Zambounis A."/>
            <person name="Wincker P."/>
            <person name="Boyen C."/>
        </authorList>
    </citation>
    <scope>NUCLEOTIDE SEQUENCE [LARGE SCALE GENOMIC DNA]</scope>
    <source>
        <strain evidence="2">cv. Stackhouse</strain>
    </source>
</reference>
<dbReference type="GeneID" id="17325502"/>
<sequence>MSSPEQSITLANVERFLGPGETSRPPSVSCEVSKSPYASDVLYVNLRATAPLKGLSTGQLDKPRIRKSWKPDRAKDAAELHFLGFQCSEFSLPVRACDAELKFDFFSRPGYVRPRSVFPLIVMSRATSECIMLAPVDSFHDQVLSIADTEEGPRELQWGWSGDLDCVPTGFCTTLAIITRRSPRELIKTWGALVRDHAKRQGVIVNNRGRYDDVSVGKLSMWTDNGASYWYRTEKGMDLPSTLAATLDSLDDKNIPVACVELDSWFYRHEITRKVADVGYPNVVPPTGMLRWEPREDVLGKESIKGLRKRLGNRPLILHSRHISSQSDYLSDSSFSGETWWVDKDRAHPAGPALFERWMQQAYDWGATTFEQDWLVEIYLGVRDLRAYPGRVETWQKQLDRCAKERNISLIWCMGTPADMAHAASLQQIVAMRSCDDYRYAKDPSLLWRWHLTTSCLIRSLGLLPFKDVFMSHTNNRTLPDIDGDPNALLEACLSAFSAGPVGIGDRLGKTNGDVVLKTCRADGVLIKPDVPLAALDRSLRNPSGLLWADTNCQAWRYVTAIRTGIRTELKPEDRAPMTEILQLHSTALIYNWRTKEAVIGDAVTASLEMHDWGLWVMCPLIGAKRGLALIGDAKAFATMGDRRFRVFNSMDSEVAYSFELLGVYEEMVDVSFWSKNGGVQMKSVQIPGKGWIHCSLTLDQNENAVLMAH</sequence>
<dbReference type="AlphaFoldDB" id="R7QH90"/>
<dbReference type="KEGG" id="ccp:CHC_T00000020001"/>
<proteinExistence type="predicted"/>
<dbReference type="EMBL" id="HG001883">
    <property type="protein sequence ID" value="CDF37887.1"/>
    <property type="molecule type" value="Genomic_DNA"/>
</dbReference>
<organism evidence="1 2">
    <name type="scientific">Chondrus crispus</name>
    <name type="common">Carrageen Irish moss</name>
    <name type="synonym">Polymorpha crispa</name>
    <dbReference type="NCBI Taxonomy" id="2769"/>
    <lineage>
        <taxon>Eukaryota</taxon>
        <taxon>Rhodophyta</taxon>
        <taxon>Florideophyceae</taxon>
        <taxon>Rhodymeniophycidae</taxon>
        <taxon>Gigartinales</taxon>
        <taxon>Gigartinaceae</taxon>
        <taxon>Chondrus</taxon>
    </lineage>
</organism>
<keyword evidence="2" id="KW-1185">Reference proteome</keyword>